<dbReference type="SUPFAM" id="SSF57850">
    <property type="entry name" value="RING/U-box"/>
    <property type="match status" value="1"/>
</dbReference>
<dbReference type="GO" id="GO:0005737">
    <property type="term" value="C:cytoplasm"/>
    <property type="evidence" value="ECO:0007669"/>
    <property type="project" value="TreeGrafter"/>
</dbReference>
<gene>
    <name evidence="8" type="ORF">CEPIT_LOCUS41788</name>
</gene>
<dbReference type="EMBL" id="CAMAPF010001071">
    <property type="protein sequence ID" value="CAH9144879.1"/>
    <property type="molecule type" value="Genomic_DNA"/>
</dbReference>
<keyword evidence="9" id="KW-1185">Reference proteome</keyword>
<evidence type="ECO:0000256" key="5">
    <source>
        <dbReference type="ARBA" id="ARBA00022833"/>
    </source>
</evidence>
<keyword evidence="5" id="KW-0862">Zinc</keyword>
<name>A0AAV0GBB7_9ASTE</name>
<accession>A0AAV0GBB7</accession>
<evidence type="ECO:0000256" key="3">
    <source>
        <dbReference type="ARBA" id="ARBA00022723"/>
    </source>
</evidence>
<organism evidence="8 9">
    <name type="scientific">Cuscuta epithymum</name>
    <dbReference type="NCBI Taxonomy" id="186058"/>
    <lineage>
        <taxon>Eukaryota</taxon>
        <taxon>Viridiplantae</taxon>
        <taxon>Streptophyta</taxon>
        <taxon>Embryophyta</taxon>
        <taxon>Tracheophyta</taxon>
        <taxon>Spermatophyta</taxon>
        <taxon>Magnoliopsida</taxon>
        <taxon>eudicotyledons</taxon>
        <taxon>Gunneridae</taxon>
        <taxon>Pentapetalae</taxon>
        <taxon>asterids</taxon>
        <taxon>lamiids</taxon>
        <taxon>Solanales</taxon>
        <taxon>Convolvulaceae</taxon>
        <taxon>Cuscuteae</taxon>
        <taxon>Cuscuta</taxon>
        <taxon>Cuscuta subgen. Cuscuta</taxon>
    </lineage>
</organism>
<comment type="caution">
    <text evidence="8">The sequence shown here is derived from an EMBL/GenBank/DDBJ whole genome shotgun (WGS) entry which is preliminary data.</text>
</comment>
<dbReference type="Pfam" id="PF17123">
    <property type="entry name" value="zf-RING_11"/>
    <property type="match status" value="1"/>
</dbReference>
<dbReference type="Gene3D" id="3.30.40.10">
    <property type="entry name" value="Zinc/RING finger domain, C3HC4 (zinc finger)"/>
    <property type="match status" value="1"/>
</dbReference>
<feature type="domain" description="RING-type" evidence="7">
    <location>
        <begin position="224"/>
        <end position="252"/>
    </location>
</feature>
<comment type="catalytic activity">
    <reaction evidence="1">
        <text>S-ubiquitinyl-[E2 ubiquitin-conjugating enzyme]-L-cysteine + [acceptor protein]-L-lysine = [E2 ubiquitin-conjugating enzyme]-L-cysteine + N(6)-ubiquitinyl-[acceptor protein]-L-lysine.</text>
        <dbReference type="EC" id="2.3.2.27"/>
    </reaction>
</comment>
<dbReference type="Proteomes" id="UP001152523">
    <property type="component" value="Unassembled WGS sequence"/>
</dbReference>
<evidence type="ECO:0000313" key="8">
    <source>
        <dbReference type="EMBL" id="CAH9144879.1"/>
    </source>
</evidence>
<dbReference type="PANTHER" id="PTHR15710">
    <property type="entry name" value="E3 UBIQUITIN-PROTEIN LIGASE PRAJA"/>
    <property type="match status" value="1"/>
</dbReference>
<dbReference type="InterPro" id="IPR001841">
    <property type="entry name" value="Znf_RING"/>
</dbReference>
<sequence length="253" mass="28593">MTDSQICDPVKYHCHVFLNNAILNGVENPPVNAFFIQITVRNVTSLHYISRQTNMWVFHCNVNEDPHFSKSLILSANNYNNVLCDLITSFNEVAMVLTEAVIPASEHSWIVAKLNSTAMAVARRFGNLEDKTIPLVVDIAKSHFKIIGDPFQSNIEEYVNNQWVVAADSDRFEEFDDNEEEENDINDEVTRLSIDNEEEDYNNSPATESSITALEKVKSNEKGECAICLGDMEVNEMVTRMPCDHKFHGGCIV</sequence>
<proteinExistence type="predicted"/>
<dbReference type="GO" id="GO:0008270">
    <property type="term" value="F:zinc ion binding"/>
    <property type="evidence" value="ECO:0007669"/>
    <property type="project" value="UniProtKB-KW"/>
</dbReference>
<evidence type="ECO:0000256" key="2">
    <source>
        <dbReference type="ARBA" id="ARBA00012483"/>
    </source>
</evidence>
<dbReference type="GO" id="GO:0061630">
    <property type="term" value="F:ubiquitin protein ligase activity"/>
    <property type="evidence" value="ECO:0007669"/>
    <property type="project" value="UniProtKB-EC"/>
</dbReference>
<keyword evidence="4" id="KW-0863">Zinc-finger</keyword>
<evidence type="ECO:0000256" key="6">
    <source>
        <dbReference type="SAM" id="MobiDB-lite"/>
    </source>
</evidence>
<protein>
    <recommendedName>
        <fullName evidence="2">RING-type E3 ubiquitin transferase</fullName>
        <ecNumber evidence="2">2.3.2.27</ecNumber>
    </recommendedName>
</protein>
<feature type="region of interest" description="Disordered" evidence="6">
    <location>
        <begin position="174"/>
        <end position="209"/>
    </location>
</feature>
<feature type="compositionally biased region" description="Acidic residues" evidence="6">
    <location>
        <begin position="174"/>
        <end position="187"/>
    </location>
</feature>
<evidence type="ECO:0000259" key="7">
    <source>
        <dbReference type="Pfam" id="PF17123"/>
    </source>
</evidence>
<keyword evidence="3" id="KW-0479">Metal-binding</keyword>
<dbReference type="AlphaFoldDB" id="A0AAV0GBB7"/>
<evidence type="ECO:0000256" key="1">
    <source>
        <dbReference type="ARBA" id="ARBA00000900"/>
    </source>
</evidence>
<dbReference type="EC" id="2.3.2.27" evidence="2"/>
<dbReference type="GO" id="GO:0016567">
    <property type="term" value="P:protein ubiquitination"/>
    <property type="evidence" value="ECO:0007669"/>
    <property type="project" value="TreeGrafter"/>
</dbReference>
<dbReference type="InterPro" id="IPR013083">
    <property type="entry name" value="Znf_RING/FYVE/PHD"/>
</dbReference>
<dbReference type="PANTHER" id="PTHR15710:SF217">
    <property type="entry name" value="E3 UBIQUITIN-PROTEIN LIGASE RDUF2"/>
    <property type="match status" value="1"/>
</dbReference>
<evidence type="ECO:0000256" key="4">
    <source>
        <dbReference type="ARBA" id="ARBA00022771"/>
    </source>
</evidence>
<evidence type="ECO:0000313" key="9">
    <source>
        <dbReference type="Proteomes" id="UP001152523"/>
    </source>
</evidence>
<reference evidence="8" key="1">
    <citation type="submission" date="2022-07" db="EMBL/GenBank/DDBJ databases">
        <authorList>
            <person name="Macas J."/>
            <person name="Novak P."/>
            <person name="Neumann P."/>
        </authorList>
    </citation>
    <scope>NUCLEOTIDE SEQUENCE</scope>
</reference>